<dbReference type="Proteomes" id="UP000436522">
    <property type="component" value="Unassembled WGS sequence"/>
</dbReference>
<organism evidence="1 2">
    <name type="scientific">Roseobacter cerasinus</name>
    <dbReference type="NCBI Taxonomy" id="2602289"/>
    <lineage>
        <taxon>Bacteria</taxon>
        <taxon>Pseudomonadati</taxon>
        <taxon>Pseudomonadota</taxon>
        <taxon>Alphaproteobacteria</taxon>
        <taxon>Rhodobacterales</taxon>
        <taxon>Roseobacteraceae</taxon>
        <taxon>Roseobacter</taxon>
    </lineage>
</organism>
<dbReference type="EMBL" id="BLIV01000007">
    <property type="protein sequence ID" value="GFE51817.1"/>
    <property type="molecule type" value="Genomic_DNA"/>
</dbReference>
<reference evidence="1 2" key="1">
    <citation type="submission" date="2019-12" db="EMBL/GenBank/DDBJ databases">
        <title>Roseobacter cerasinus sp. nov., isolated from seawater around aquaculture.</title>
        <authorList>
            <person name="Muramatsu S."/>
            <person name="Takabe Y."/>
            <person name="Mori K."/>
            <person name="Takaichi S."/>
            <person name="Hanada S."/>
        </authorList>
    </citation>
    <scope>NUCLEOTIDE SEQUENCE [LARGE SCALE GENOMIC DNA]</scope>
    <source>
        <strain evidence="1 2">AI77</strain>
    </source>
</reference>
<protein>
    <recommendedName>
        <fullName evidence="3">GNAT family N-acetyltransferase</fullName>
    </recommendedName>
</protein>
<sequence>MQPHPDFVQVSWPRQFALGDWTLAPLTPDHVDEDFEAVLATAHLFGDFFGSWPEGLTRDENLIDLAWHDREFISRRSFSWILRDGASTYTGCFYVYPNIGERGAAEAALWLCDIPNRAAVARTVKSALAGWLAQNLPPGIALTWTTSPELA</sequence>
<accession>A0A640VVD0</accession>
<keyword evidence="2" id="KW-1185">Reference proteome</keyword>
<dbReference type="OrthoDB" id="1424091at2"/>
<evidence type="ECO:0008006" key="3">
    <source>
        <dbReference type="Google" id="ProtNLM"/>
    </source>
</evidence>
<comment type="caution">
    <text evidence="1">The sequence shown here is derived from an EMBL/GenBank/DDBJ whole genome shotgun (WGS) entry which is preliminary data.</text>
</comment>
<gene>
    <name evidence="1" type="ORF">So717_35700</name>
</gene>
<evidence type="ECO:0000313" key="1">
    <source>
        <dbReference type="EMBL" id="GFE51817.1"/>
    </source>
</evidence>
<dbReference type="RefSeq" id="WP_159979928.1">
    <property type="nucleotide sequence ID" value="NZ_BLIV01000007.1"/>
</dbReference>
<name>A0A640VVD0_9RHOB</name>
<evidence type="ECO:0000313" key="2">
    <source>
        <dbReference type="Proteomes" id="UP000436522"/>
    </source>
</evidence>
<proteinExistence type="predicted"/>
<dbReference type="AlphaFoldDB" id="A0A640VVD0"/>